<dbReference type="InterPro" id="IPR043147">
    <property type="entry name" value="Penicillin_amidase_A-knob"/>
</dbReference>
<dbReference type="PANTHER" id="PTHR34218">
    <property type="entry name" value="PEPTIDASE S45 PENICILLIN AMIDASE"/>
    <property type="match status" value="1"/>
</dbReference>
<dbReference type="Proteomes" id="UP001156694">
    <property type="component" value="Unassembled WGS sequence"/>
</dbReference>
<evidence type="ECO:0000256" key="1">
    <source>
        <dbReference type="ARBA" id="ARBA00006586"/>
    </source>
</evidence>
<dbReference type="InterPro" id="IPR023343">
    <property type="entry name" value="Penicillin_amidase_dom1"/>
</dbReference>
<name>A0ABQ5VT11_9RHOB</name>
<keyword evidence="5" id="KW-1185">Reference proteome</keyword>
<evidence type="ECO:0000256" key="2">
    <source>
        <dbReference type="ARBA" id="ARBA00022801"/>
    </source>
</evidence>
<dbReference type="Gene3D" id="1.10.439.10">
    <property type="entry name" value="Penicillin Amidohydrolase, domain 1"/>
    <property type="match status" value="1"/>
</dbReference>
<dbReference type="InterPro" id="IPR002692">
    <property type="entry name" value="S45"/>
</dbReference>
<dbReference type="EMBL" id="BSNN01000002">
    <property type="protein sequence ID" value="GLQ34311.1"/>
    <property type="molecule type" value="Genomic_DNA"/>
</dbReference>
<dbReference type="Gene3D" id="3.60.20.10">
    <property type="entry name" value="Glutamine Phosphoribosylpyrophosphate, subunit 1, domain 1"/>
    <property type="match status" value="1"/>
</dbReference>
<organism evidence="4 5">
    <name type="scientific">Amylibacter marinus</name>
    <dbReference type="NCBI Taxonomy" id="1475483"/>
    <lineage>
        <taxon>Bacteria</taxon>
        <taxon>Pseudomonadati</taxon>
        <taxon>Pseudomonadota</taxon>
        <taxon>Alphaproteobacteria</taxon>
        <taxon>Rhodobacterales</taxon>
        <taxon>Paracoccaceae</taxon>
        <taxon>Amylibacter</taxon>
    </lineage>
</organism>
<keyword evidence="3" id="KW-0865">Zymogen</keyword>
<dbReference type="Gene3D" id="2.30.120.10">
    <property type="match status" value="1"/>
</dbReference>
<proteinExistence type="inferred from homology"/>
<comment type="similarity">
    <text evidence="1">Belongs to the peptidase S45 family.</text>
</comment>
<reference evidence="5" key="1">
    <citation type="journal article" date="2019" name="Int. J. Syst. Evol. Microbiol.">
        <title>The Global Catalogue of Microorganisms (GCM) 10K type strain sequencing project: providing services to taxonomists for standard genome sequencing and annotation.</title>
        <authorList>
            <consortium name="The Broad Institute Genomics Platform"/>
            <consortium name="The Broad Institute Genome Sequencing Center for Infectious Disease"/>
            <person name="Wu L."/>
            <person name="Ma J."/>
        </authorList>
    </citation>
    <scope>NUCLEOTIDE SEQUENCE [LARGE SCALE GENOMIC DNA]</scope>
    <source>
        <strain evidence="5">NBRC 110140</strain>
    </source>
</reference>
<evidence type="ECO:0000256" key="3">
    <source>
        <dbReference type="ARBA" id="ARBA00023145"/>
    </source>
</evidence>
<dbReference type="PIRSF" id="PIRSF001227">
    <property type="entry name" value="Pen_acylase"/>
    <property type="match status" value="1"/>
</dbReference>
<accession>A0ABQ5VT11</accession>
<dbReference type="InterPro" id="IPR014395">
    <property type="entry name" value="Pen/GL7ACA/AHL_acylase"/>
</dbReference>
<keyword evidence="2" id="KW-0378">Hydrolase</keyword>
<sequence>MLSVLAVVLVYYFASRSVPDYTQSYTVQNRIQGIEIVRDNKAVPHIFAQNDADVFFGLGFAHAQDRLWQMTLRRRTAQGRLSEIFGAETEEVDAFMRRLDIYALARVSASDQPPEARSALQAYADGVNAWIKTVQGNALGRGAPEFFLFQPSIAPWTPADSIALLKLMAVESSKHLQTDILRARTSITIGAELLHDIMPEDPSEGKTSLPEYAQMFHVPRTQIAALPERHDLHPVKPLGFAGASNVWAAQGIRTAGKASLLAVDPHNALSAPSQWMLARLELQSGGVIGATIPGIPVIMAGRSDKLAWGMAASHLDDLDLYVEQLDPQDPTSYKTSTGFKKFKTRQVILKIKDQKSKTLDLRWSDNGPVLPRSSFGLEEITPRDHVVSLRSTALGHQDKSLAALIALMMAPNAKEARNLFVDYEAPSLNLVVADSDTVALQLIGKVPSRRLGHIGQGRIPSQGWLQRNQWKGYFPFEQNPFDLNPNSGIVANTNNKITEAAFPHHISHSWGDSYRFQRLSKLLTERKIHTRDSFMDAQLDTISFSARALLALVAKELWFKEAPAPVGTPAYHRKTALELLANWNGRMNEHDPEPLIYASWMRHFQNYLMRDELGKLTSEFAQVNPVFIERVMRDIDGASVWCDIRQSSRVETCTEIAQSALDAALLELITDYGDRIESWRWGQAHQARHDHPILGHIPLLAWVTNIHQDTSGGDHTLMRGLTKNIGDAPYTNINAAGFRALIDFADLESSLYVVSTGQSGHPLSRHYDDLAQLWRRGEYIPMSLDPDLARAGAVGITTVMPKAN</sequence>
<dbReference type="Gene3D" id="1.10.1400.10">
    <property type="match status" value="1"/>
</dbReference>
<dbReference type="SUPFAM" id="SSF56235">
    <property type="entry name" value="N-terminal nucleophile aminohydrolases (Ntn hydrolases)"/>
    <property type="match status" value="1"/>
</dbReference>
<comment type="caution">
    <text evidence="4">The sequence shown here is derived from an EMBL/GenBank/DDBJ whole genome shotgun (WGS) entry which is preliminary data.</text>
</comment>
<dbReference type="InterPro" id="IPR043146">
    <property type="entry name" value="Penicillin_amidase_N_B-knob"/>
</dbReference>
<evidence type="ECO:0000313" key="5">
    <source>
        <dbReference type="Proteomes" id="UP001156694"/>
    </source>
</evidence>
<gene>
    <name evidence="4" type="ORF">GCM10007939_05940</name>
</gene>
<evidence type="ECO:0000313" key="4">
    <source>
        <dbReference type="EMBL" id="GLQ34311.1"/>
    </source>
</evidence>
<dbReference type="PANTHER" id="PTHR34218:SF4">
    <property type="entry name" value="ACYL-HOMOSERINE LACTONE ACYLASE QUIP"/>
    <property type="match status" value="1"/>
</dbReference>
<dbReference type="CDD" id="cd03747">
    <property type="entry name" value="Ntn_PGA_like"/>
    <property type="match status" value="1"/>
</dbReference>
<protein>
    <submittedName>
        <fullName evidence="4">Penicillin acylase</fullName>
    </submittedName>
</protein>
<dbReference type="Pfam" id="PF01804">
    <property type="entry name" value="Penicil_amidase"/>
    <property type="match status" value="1"/>
</dbReference>
<dbReference type="InterPro" id="IPR029055">
    <property type="entry name" value="Ntn_hydrolases_N"/>
</dbReference>